<dbReference type="PANTHER" id="PTHR43280">
    <property type="entry name" value="ARAC-FAMILY TRANSCRIPTIONAL REGULATOR"/>
    <property type="match status" value="1"/>
</dbReference>
<dbReference type="PANTHER" id="PTHR43280:SF10">
    <property type="entry name" value="REGULATORY PROTEIN POCR"/>
    <property type="match status" value="1"/>
</dbReference>
<dbReference type="GO" id="GO:0000160">
    <property type="term" value="P:phosphorelay signal transduction system"/>
    <property type="evidence" value="ECO:0007669"/>
    <property type="project" value="InterPro"/>
</dbReference>
<evidence type="ECO:0000256" key="2">
    <source>
        <dbReference type="ARBA" id="ARBA00023125"/>
    </source>
</evidence>
<comment type="caution">
    <text evidence="7">The sequence shown here is derived from an EMBL/GenBank/DDBJ whole genome shotgun (WGS) entry which is preliminary data.</text>
</comment>
<keyword evidence="3" id="KW-0804">Transcription</keyword>
<proteinExistence type="predicted"/>
<evidence type="ECO:0000256" key="3">
    <source>
        <dbReference type="ARBA" id="ARBA00023163"/>
    </source>
</evidence>
<dbReference type="Pfam" id="PF12833">
    <property type="entry name" value="HTH_18"/>
    <property type="match status" value="1"/>
</dbReference>
<evidence type="ECO:0000313" key="8">
    <source>
        <dbReference type="Proteomes" id="UP000535838"/>
    </source>
</evidence>
<dbReference type="CDD" id="cd17536">
    <property type="entry name" value="REC_YesN-like"/>
    <property type="match status" value="1"/>
</dbReference>
<protein>
    <submittedName>
        <fullName evidence="7">Response regulator</fullName>
    </submittedName>
</protein>
<dbReference type="PRINTS" id="PR00032">
    <property type="entry name" value="HTHARAC"/>
</dbReference>
<feature type="domain" description="HTH araC/xylS-type" evidence="5">
    <location>
        <begin position="438"/>
        <end position="536"/>
    </location>
</feature>
<keyword evidence="8" id="KW-1185">Reference proteome</keyword>
<keyword evidence="4" id="KW-0597">Phosphoprotein</keyword>
<dbReference type="PROSITE" id="PS01124">
    <property type="entry name" value="HTH_ARAC_FAMILY_2"/>
    <property type="match status" value="1"/>
</dbReference>
<dbReference type="SMART" id="SM00342">
    <property type="entry name" value="HTH_ARAC"/>
    <property type="match status" value="1"/>
</dbReference>
<dbReference type="InterPro" id="IPR011006">
    <property type="entry name" value="CheY-like_superfamily"/>
</dbReference>
<name>A0A841SRV0_9BACL</name>
<dbReference type="SMART" id="SM00448">
    <property type="entry name" value="REC"/>
    <property type="match status" value="1"/>
</dbReference>
<dbReference type="InterPro" id="IPR001789">
    <property type="entry name" value="Sig_transdc_resp-reg_receiver"/>
</dbReference>
<dbReference type="Gene3D" id="1.10.10.60">
    <property type="entry name" value="Homeodomain-like"/>
    <property type="match status" value="2"/>
</dbReference>
<dbReference type="SUPFAM" id="SSF52172">
    <property type="entry name" value="CheY-like"/>
    <property type="match status" value="1"/>
</dbReference>
<gene>
    <name evidence="7" type="ORF">H7B67_11130</name>
</gene>
<evidence type="ECO:0000259" key="5">
    <source>
        <dbReference type="PROSITE" id="PS01124"/>
    </source>
</evidence>
<feature type="domain" description="Response regulatory" evidence="6">
    <location>
        <begin position="3"/>
        <end position="119"/>
    </location>
</feature>
<dbReference type="InterPro" id="IPR018060">
    <property type="entry name" value="HTH_AraC"/>
</dbReference>
<dbReference type="InterPro" id="IPR020449">
    <property type="entry name" value="Tscrpt_reg_AraC-type_HTH"/>
</dbReference>
<evidence type="ECO:0000256" key="4">
    <source>
        <dbReference type="PROSITE-ProRule" id="PRU00169"/>
    </source>
</evidence>
<sequence>MITLLLVDDEPMLLKSMAANGWERIGIECVLQASSGLEAAEILKTTSVDLVVTDIRMPGMDGLQLCKHIQERYPRTKCILLSGYGEFEYARDAIRYGTANYLLKPVKDEELIDEVARVKSLIERERERIGSFEEARRTLHVHLPLLRSNLLIELLAGNSGSHSELARKMDEYRLPFELGRECAMLLIRLDGGFGESDEDSMLYEFAVHNIAGELLESDFHVWSCKDSYGYLCYVLQAKTTDRGSSGSRIHDATLDRTAQELQAKVFGYLKGRISVLIGSPCRLPEQVAEPYRQSLNAIRKVPRSERGIVVRAEESRPRIAPLHSLYSPPSFQQLLEAGRWADARVKLSSVFEELRAKKLDTEEHMLEIVCSLTNSFLYIAHLQSKTLMELSGLEADQASDPRRLSQSGRVAEWAGKLLDSLESVSVRELKDAKNQLIVKIHRFIEERIAEDVSLQKIADHVKLHPAYLSSLYKQEMKENISDFILRYRMEKAGILLRATDIKIYELASRMGFQNPPYFSKLFKNYYGVTPQEYRDRYQAES</sequence>
<dbReference type="RefSeq" id="WP_185119894.1">
    <property type="nucleotide sequence ID" value="NZ_JACJVQ010000007.1"/>
</dbReference>
<dbReference type="AlphaFoldDB" id="A0A841SRV0"/>
<dbReference type="Pfam" id="PF00072">
    <property type="entry name" value="Response_reg"/>
    <property type="match status" value="1"/>
</dbReference>
<dbReference type="SUPFAM" id="SSF46689">
    <property type="entry name" value="Homeodomain-like"/>
    <property type="match status" value="1"/>
</dbReference>
<feature type="modified residue" description="4-aspartylphosphate" evidence="4">
    <location>
        <position position="54"/>
    </location>
</feature>
<evidence type="ECO:0000256" key="1">
    <source>
        <dbReference type="ARBA" id="ARBA00023015"/>
    </source>
</evidence>
<organism evidence="7 8">
    <name type="scientific">Cohnella thailandensis</name>
    <dbReference type="NCBI Taxonomy" id="557557"/>
    <lineage>
        <taxon>Bacteria</taxon>
        <taxon>Bacillati</taxon>
        <taxon>Bacillota</taxon>
        <taxon>Bacilli</taxon>
        <taxon>Bacillales</taxon>
        <taxon>Paenibacillaceae</taxon>
        <taxon>Cohnella</taxon>
    </lineage>
</organism>
<keyword evidence="1" id="KW-0805">Transcription regulation</keyword>
<dbReference type="EMBL" id="JACJVQ010000007">
    <property type="protein sequence ID" value="MBB6634664.1"/>
    <property type="molecule type" value="Genomic_DNA"/>
</dbReference>
<reference evidence="7 8" key="1">
    <citation type="submission" date="2020-08" db="EMBL/GenBank/DDBJ databases">
        <title>Cohnella phylogeny.</title>
        <authorList>
            <person name="Dunlap C."/>
        </authorList>
    </citation>
    <scope>NUCLEOTIDE SEQUENCE [LARGE SCALE GENOMIC DNA]</scope>
    <source>
        <strain evidence="7 8">DSM 25241</strain>
    </source>
</reference>
<dbReference type="InterPro" id="IPR009057">
    <property type="entry name" value="Homeodomain-like_sf"/>
</dbReference>
<dbReference type="PROSITE" id="PS50110">
    <property type="entry name" value="RESPONSE_REGULATORY"/>
    <property type="match status" value="1"/>
</dbReference>
<evidence type="ECO:0000259" key="6">
    <source>
        <dbReference type="PROSITE" id="PS50110"/>
    </source>
</evidence>
<dbReference type="GO" id="GO:0003700">
    <property type="term" value="F:DNA-binding transcription factor activity"/>
    <property type="evidence" value="ECO:0007669"/>
    <property type="project" value="InterPro"/>
</dbReference>
<dbReference type="Proteomes" id="UP000535838">
    <property type="component" value="Unassembled WGS sequence"/>
</dbReference>
<dbReference type="Gene3D" id="3.40.50.2300">
    <property type="match status" value="1"/>
</dbReference>
<keyword evidence="2" id="KW-0238">DNA-binding</keyword>
<evidence type="ECO:0000313" key="7">
    <source>
        <dbReference type="EMBL" id="MBB6634664.1"/>
    </source>
</evidence>
<accession>A0A841SRV0</accession>
<dbReference type="GO" id="GO:0043565">
    <property type="term" value="F:sequence-specific DNA binding"/>
    <property type="evidence" value="ECO:0007669"/>
    <property type="project" value="InterPro"/>
</dbReference>